<feature type="compositionally biased region" description="Basic and acidic residues" evidence="1">
    <location>
        <begin position="657"/>
        <end position="666"/>
    </location>
</feature>
<feature type="compositionally biased region" description="Low complexity" evidence="1">
    <location>
        <begin position="895"/>
        <end position="906"/>
    </location>
</feature>
<comment type="caution">
    <text evidence="3">The sequence shown here is derived from an EMBL/GenBank/DDBJ whole genome shotgun (WGS) entry which is preliminary data.</text>
</comment>
<dbReference type="PROSITE" id="PS50878">
    <property type="entry name" value="RT_POL"/>
    <property type="match status" value="1"/>
</dbReference>
<sequence length="1275" mass="142375">MQSGFRANHSCQTALTALIDKWLKAIDDGDLVGAVFLDLAKAFDLLNHELLIQKLNKYKLAYTSLRWFTSYLADRYQKVSISNTFSDVQKQKTGVPQGSVLGPVLFLIFINDLPLSNPNHNTDLFADDSTISVIGQNKSCISQKLNTVLQDIFRWCDDNKMAVNVSKTKAICIGSKQKLSVTSNENINLALNGQQIIESTCEKVLGKVWYCYGDQHIGKVCKVTCEEGLMFDMPVQFDTRIMCMCRVNANVVLVGTLSWVIYAYSAVTRECLWSLRLNDAILSLCVYTDDDSPNIRIFAGLADGTCAVLEQQSIEKPAPGNDVMYISIGQAPVACLLLLDEMLWCASGNTVYIIHARTLDGMDNFNVSVNPYDHILAMVSSEYGIWITLRGSSILELWDPRSLHCKMLYDTRTDRYPQLRKEDDTYFNRSRITAVMDMGHSVWIGTGEGNMMVYEVAEHINFKTPTTDMSPSIDTPSSRSGKLFLSPSPRNGSSLSSRGRRRKDRERSRSKSPRESIAKPSFSLGVEENTGKCIDKVDKKPLKRSLSSEISISQLQVKSLEVSNLASDTNSTGSVTPKNISPRLKHLEKKPAIERNILEERDSSTESYEKERRDSHDSVIEVRKTVENNEKEADQPVNESEEKGKIVKGLSFDSEEGDSKMNRNGEENQPQEISHDGNLQNRPTDLKLKVNNRKNWLSSNKAKGTNFIDELDIALTQLNGVIDKAKSRNGCVSSGQKVIGSDDDRKDNLHETEEKKITQKSSEENTQKHVNENGYLDCNGVSTIEENVALEKEALCNFEEISRHHKVNTWLSSLEESEKLGESNSEQGAEQDNNSLNESGFSDSSIAQDSDNMKSESSNDKSDKKNEHDAVKTSPEKTKDSVDKLALTKKNSVQSDNSSCKNSDSSSPRRKSVNSDESFNNRGSRLRTKRLSERMIAYNHRQKTMERIESVDSEMAAAAAKIGSHDPEVQYRLDFSGMYIETDSEMDGARQSRSDSISDLSLLESRRQSGMDEPFTPAMDKVFMMELNKLDNWTIASASASASNSAVTTPADTKMLELMQTPSLMSRHISVNKVARERLDWNDLSSNKLSITSGRSSMDFNKVQDFLRTPSISSKASSVWSSYDEISTPSVKDEEVDADGFGRRIQTLSGLISHTTSNSSLCSMVDSLYTVDVTLQAKVKISDKPVRSFVKTRSCGEPCVISFSGCYGDDESVLKWRKEPNERLWTNEPVLVMCPKTKQTILPSYMRGRFSSISSGSSTQSGFSFHSANSQNRTN</sequence>
<keyword evidence="4" id="KW-1185">Reference proteome</keyword>
<feature type="region of interest" description="Disordered" evidence="1">
    <location>
        <begin position="1253"/>
        <end position="1275"/>
    </location>
</feature>
<dbReference type="PANTHER" id="PTHR33332">
    <property type="entry name" value="REVERSE TRANSCRIPTASE DOMAIN-CONTAINING PROTEIN"/>
    <property type="match status" value="1"/>
</dbReference>
<organism evidence="3 4">
    <name type="scientific">Mytilus galloprovincialis</name>
    <name type="common">Mediterranean mussel</name>
    <dbReference type="NCBI Taxonomy" id="29158"/>
    <lineage>
        <taxon>Eukaryota</taxon>
        <taxon>Metazoa</taxon>
        <taxon>Spiralia</taxon>
        <taxon>Lophotrochozoa</taxon>
        <taxon>Mollusca</taxon>
        <taxon>Bivalvia</taxon>
        <taxon>Autobranchia</taxon>
        <taxon>Pteriomorphia</taxon>
        <taxon>Mytilida</taxon>
        <taxon>Mytiloidea</taxon>
        <taxon>Mytilidae</taxon>
        <taxon>Mytilinae</taxon>
        <taxon>Mytilus</taxon>
    </lineage>
</organism>
<gene>
    <name evidence="3" type="ORF">MGAL_10B011730</name>
</gene>
<dbReference type="OrthoDB" id="44736at2759"/>
<feature type="region of interest" description="Disordered" evidence="1">
    <location>
        <begin position="465"/>
        <end position="524"/>
    </location>
</feature>
<feature type="region of interest" description="Disordered" evidence="1">
    <location>
        <begin position="591"/>
        <end position="683"/>
    </location>
</feature>
<name>A0A8B6CG36_MYTGA</name>
<feature type="compositionally biased region" description="Polar residues" evidence="1">
    <location>
        <begin position="465"/>
        <end position="480"/>
    </location>
</feature>
<dbReference type="InterPro" id="IPR011047">
    <property type="entry name" value="Quinoprotein_ADH-like_sf"/>
</dbReference>
<proteinExistence type="predicted"/>
<evidence type="ECO:0000259" key="2">
    <source>
        <dbReference type="PROSITE" id="PS50878"/>
    </source>
</evidence>
<feature type="compositionally biased region" description="Polar residues" evidence="1">
    <location>
        <begin position="827"/>
        <end position="848"/>
    </location>
</feature>
<feature type="compositionally biased region" description="Low complexity" evidence="1">
    <location>
        <begin position="485"/>
        <end position="497"/>
    </location>
</feature>
<feature type="compositionally biased region" description="Basic and acidic residues" evidence="1">
    <location>
        <begin position="740"/>
        <end position="771"/>
    </location>
</feature>
<feature type="compositionally biased region" description="Basic and acidic residues" evidence="1">
    <location>
        <begin position="591"/>
        <end position="645"/>
    </location>
</feature>
<feature type="domain" description="Reverse transcriptase" evidence="2">
    <location>
        <begin position="1"/>
        <end position="196"/>
    </location>
</feature>
<feature type="compositionally biased region" description="Low complexity" evidence="1">
    <location>
        <begin position="1253"/>
        <end position="1267"/>
    </location>
</feature>
<protein>
    <submittedName>
        <fullName evidence="3">TBC1 domain family member 2B</fullName>
    </submittedName>
</protein>
<feature type="region of interest" description="Disordered" evidence="1">
    <location>
        <begin position="817"/>
        <end position="932"/>
    </location>
</feature>
<evidence type="ECO:0000313" key="4">
    <source>
        <dbReference type="Proteomes" id="UP000596742"/>
    </source>
</evidence>
<dbReference type="AlphaFoldDB" id="A0A8B6CG36"/>
<dbReference type="CDD" id="cd01650">
    <property type="entry name" value="RT_nLTR_like"/>
    <property type="match status" value="1"/>
</dbReference>
<evidence type="ECO:0000313" key="3">
    <source>
        <dbReference type="EMBL" id="VDI04167.1"/>
    </source>
</evidence>
<dbReference type="Pfam" id="PF00078">
    <property type="entry name" value="RVT_1"/>
    <property type="match status" value="1"/>
</dbReference>
<dbReference type="Pfam" id="PF19056">
    <property type="entry name" value="WD40_2"/>
    <property type="match status" value="1"/>
</dbReference>
<feature type="compositionally biased region" description="Basic and acidic residues" evidence="1">
    <location>
        <begin position="851"/>
        <end position="883"/>
    </location>
</feature>
<feature type="compositionally biased region" description="Basic and acidic residues" evidence="1">
    <location>
        <begin position="505"/>
        <end position="517"/>
    </location>
</feature>
<evidence type="ECO:0000256" key="1">
    <source>
        <dbReference type="SAM" id="MobiDB-lite"/>
    </source>
</evidence>
<accession>A0A8B6CG36</accession>
<feature type="compositionally biased region" description="Polar residues" evidence="1">
    <location>
        <begin position="667"/>
        <end position="683"/>
    </location>
</feature>
<dbReference type="Proteomes" id="UP000596742">
    <property type="component" value="Unassembled WGS sequence"/>
</dbReference>
<dbReference type="InterPro" id="IPR000477">
    <property type="entry name" value="RT_dom"/>
</dbReference>
<feature type="region of interest" description="Disordered" evidence="1">
    <location>
        <begin position="733"/>
        <end position="775"/>
    </location>
</feature>
<dbReference type="EMBL" id="UYJE01001686">
    <property type="protein sequence ID" value="VDI04167.1"/>
    <property type="molecule type" value="Genomic_DNA"/>
</dbReference>
<reference evidence="3" key="1">
    <citation type="submission" date="2018-11" db="EMBL/GenBank/DDBJ databases">
        <authorList>
            <person name="Alioto T."/>
            <person name="Alioto T."/>
        </authorList>
    </citation>
    <scope>NUCLEOTIDE SEQUENCE</scope>
</reference>
<dbReference type="SUPFAM" id="SSF50998">
    <property type="entry name" value="Quinoprotein alcohol dehydrogenase-like"/>
    <property type="match status" value="1"/>
</dbReference>